<keyword evidence="1" id="KW-0732">Signal</keyword>
<dbReference type="RefSeq" id="WP_167111506.1">
    <property type="nucleotide sequence ID" value="NZ_JAANOU010000001.1"/>
</dbReference>
<keyword evidence="3" id="KW-1185">Reference proteome</keyword>
<gene>
    <name evidence="2" type="ORF">FHX46_001268</name>
</gene>
<reference evidence="2 3" key="1">
    <citation type="submission" date="2020-03" db="EMBL/GenBank/DDBJ databases">
        <title>Sequencing the genomes of 1000 actinobacteria strains.</title>
        <authorList>
            <person name="Klenk H.-P."/>
        </authorList>
    </citation>
    <scope>NUCLEOTIDE SEQUENCE [LARGE SCALE GENOMIC DNA]</scope>
    <source>
        <strain evidence="2 3">DSM 45668</strain>
    </source>
</reference>
<protein>
    <recommendedName>
        <fullName evidence="4">Secreted protein</fullName>
    </recommendedName>
</protein>
<dbReference type="Proteomes" id="UP000754495">
    <property type="component" value="Unassembled WGS sequence"/>
</dbReference>
<proteinExistence type="predicted"/>
<evidence type="ECO:0000256" key="1">
    <source>
        <dbReference type="SAM" id="SignalP"/>
    </source>
</evidence>
<sequence>MKIALAAAAVAAAALTAVTAAAQPASAAENTFADCPALPAGADPAQWRCEVLDSAATMSFGTVRDLPLGPMRLTFAEGKLGGQYAQVFGALRSEPVAVPGLPHGTIRFGYGGYSDFHSDAQRKGEMDLVAEFDAPYLPRNCATGVIHTVLRADGPTRVVSTDPLTLQFATRDDEFAVPATENCGPQARLTNRRLGLPAAAGTNSYAQTTTVRLRDY</sequence>
<evidence type="ECO:0000313" key="2">
    <source>
        <dbReference type="EMBL" id="NIH78738.1"/>
    </source>
</evidence>
<name>A0ABX0SP41_9PSEU</name>
<accession>A0ABX0SP41</accession>
<evidence type="ECO:0008006" key="4">
    <source>
        <dbReference type="Google" id="ProtNLM"/>
    </source>
</evidence>
<dbReference type="EMBL" id="JAANOU010000001">
    <property type="protein sequence ID" value="NIH78738.1"/>
    <property type="molecule type" value="Genomic_DNA"/>
</dbReference>
<feature type="chain" id="PRO_5046993552" description="Secreted protein" evidence="1">
    <location>
        <begin position="28"/>
        <end position="216"/>
    </location>
</feature>
<feature type="signal peptide" evidence="1">
    <location>
        <begin position="1"/>
        <end position="27"/>
    </location>
</feature>
<evidence type="ECO:0000313" key="3">
    <source>
        <dbReference type="Proteomes" id="UP000754495"/>
    </source>
</evidence>
<organism evidence="2 3">
    <name type="scientific">Amycolatopsis viridis</name>
    <dbReference type="NCBI Taxonomy" id="185678"/>
    <lineage>
        <taxon>Bacteria</taxon>
        <taxon>Bacillati</taxon>
        <taxon>Actinomycetota</taxon>
        <taxon>Actinomycetes</taxon>
        <taxon>Pseudonocardiales</taxon>
        <taxon>Pseudonocardiaceae</taxon>
        <taxon>Amycolatopsis</taxon>
    </lineage>
</organism>
<comment type="caution">
    <text evidence="2">The sequence shown here is derived from an EMBL/GenBank/DDBJ whole genome shotgun (WGS) entry which is preliminary data.</text>
</comment>